<dbReference type="EMBL" id="JABBWK010000021">
    <property type="protein sequence ID" value="KAG1901544.1"/>
    <property type="molecule type" value="Genomic_DNA"/>
</dbReference>
<gene>
    <name evidence="1" type="ORF">F5891DRAFT_1028489</name>
</gene>
<comment type="caution">
    <text evidence="1">The sequence shown here is derived from an EMBL/GenBank/DDBJ whole genome shotgun (WGS) entry which is preliminary data.</text>
</comment>
<dbReference type="SUPFAM" id="SSF56219">
    <property type="entry name" value="DNase I-like"/>
    <property type="match status" value="1"/>
</dbReference>
<name>A0AAD4HNB3_9AGAM</name>
<dbReference type="AlphaFoldDB" id="A0AAD4HNB3"/>
<dbReference type="RefSeq" id="XP_041227119.1">
    <property type="nucleotide sequence ID" value="XM_041361475.1"/>
</dbReference>
<reference evidence="1" key="1">
    <citation type="journal article" date="2020" name="New Phytol.">
        <title>Comparative genomics reveals dynamic genome evolution in host specialist ectomycorrhizal fungi.</title>
        <authorList>
            <person name="Lofgren L.A."/>
            <person name="Nguyen N.H."/>
            <person name="Vilgalys R."/>
            <person name="Ruytinx J."/>
            <person name="Liao H.L."/>
            <person name="Branco S."/>
            <person name="Kuo A."/>
            <person name="LaButti K."/>
            <person name="Lipzen A."/>
            <person name="Andreopoulos W."/>
            <person name="Pangilinan J."/>
            <person name="Riley R."/>
            <person name="Hundley H."/>
            <person name="Na H."/>
            <person name="Barry K."/>
            <person name="Grigoriev I.V."/>
            <person name="Stajich J.E."/>
            <person name="Kennedy P.G."/>
        </authorList>
    </citation>
    <scope>NUCLEOTIDE SEQUENCE</scope>
    <source>
        <strain evidence="1">FC203</strain>
    </source>
</reference>
<proteinExistence type="predicted"/>
<accession>A0AAD4HNB3</accession>
<dbReference type="Proteomes" id="UP001195769">
    <property type="component" value="Unassembled WGS sequence"/>
</dbReference>
<organism evidence="1 2">
    <name type="scientific">Suillus fuscotomentosus</name>
    <dbReference type="NCBI Taxonomy" id="1912939"/>
    <lineage>
        <taxon>Eukaryota</taxon>
        <taxon>Fungi</taxon>
        <taxon>Dikarya</taxon>
        <taxon>Basidiomycota</taxon>
        <taxon>Agaricomycotina</taxon>
        <taxon>Agaricomycetes</taxon>
        <taxon>Agaricomycetidae</taxon>
        <taxon>Boletales</taxon>
        <taxon>Suillineae</taxon>
        <taxon>Suillaceae</taxon>
        <taxon>Suillus</taxon>
    </lineage>
</organism>
<dbReference type="GeneID" id="64655773"/>
<evidence type="ECO:0008006" key="3">
    <source>
        <dbReference type="Google" id="ProtNLM"/>
    </source>
</evidence>
<protein>
    <recommendedName>
        <fullName evidence="3">Endonuclease/exonuclease/phosphatase domain-containing protein</fullName>
    </recommendedName>
</protein>
<evidence type="ECO:0000313" key="1">
    <source>
        <dbReference type="EMBL" id="KAG1901544.1"/>
    </source>
</evidence>
<dbReference type="Gene3D" id="3.60.10.10">
    <property type="entry name" value="Endonuclease/exonuclease/phosphatase"/>
    <property type="match status" value="1"/>
</dbReference>
<evidence type="ECO:0000313" key="2">
    <source>
        <dbReference type="Proteomes" id="UP001195769"/>
    </source>
</evidence>
<sequence length="216" mass="23609">MTDAEDQTSFKDVPFATMTLLSSTRFTSGLDSQKECDGIEGGEIFMLGRVSRVILPSKYRRDALCVDIIPPISPGTVFCLVSVHLDSLRHTLHYRAQQMEILANVLREPGCSGGNIAGDFNAISPENDGLVDKNELVDAWVALHGRADLEGATWGAGVERRDGIGPGRLDKVAMMGLKAKKMEVFRPGTIEVPRPGEKPVEIPWSDHCGLRCIFTI</sequence>
<dbReference type="InterPro" id="IPR036691">
    <property type="entry name" value="Endo/exonu/phosph_ase_sf"/>
</dbReference>
<keyword evidence="2" id="KW-1185">Reference proteome</keyword>